<dbReference type="EMBL" id="JBHSIU010000018">
    <property type="protein sequence ID" value="MFC4999349.1"/>
    <property type="molecule type" value="Genomic_DNA"/>
</dbReference>
<comment type="caution">
    <text evidence="2">The sequence shown here is derived from an EMBL/GenBank/DDBJ whole genome shotgun (WGS) entry which is preliminary data.</text>
</comment>
<accession>A0ABV9VUK2</accession>
<feature type="region of interest" description="Disordered" evidence="1">
    <location>
        <begin position="40"/>
        <end position="66"/>
    </location>
</feature>
<proteinExistence type="predicted"/>
<sequence length="66" mass="6404">MLLSGLGAVRGSTAGTLTAGAQAAVATGIDRIIWLGALGTGPSAGRPDPNPLARGVARVRPPSDGL</sequence>
<organism evidence="2 3">
    <name type="scientific">Dactylosporangium cerinum</name>
    <dbReference type="NCBI Taxonomy" id="1434730"/>
    <lineage>
        <taxon>Bacteria</taxon>
        <taxon>Bacillati</taxon>
        <taxon>Actinomycetota</taxon>
        <taxon>Actinomycetes</taxon>
        <taxon>Micromonosporales</taxon>
        <taxon>Micromonosporaceae</taxon>
        <taxon>Dactylosporangium</taxon>
    </lineage>
</organism>
<reference evidence="3" key="1">
    <citation type="journal article" date="2019" name="Int. J. Syst. Evol. Microbiol.">
        <title>The Global Catalogue of Microorganisms (GCM) 10K type strain sequencing project: providing services to taxonomists for standard genome sequencing and annotation.</title>
        <authorList>
            <consortium name="The Broad Institute Genomics Platform"/>
            <consortium name="The Broad Institute Genome Sequencing Center for Infectious Disease"/>
            <person name="Wu L."/>
            <person name="Ma J."/>
        </authorList>
    </citation>
    <scope>NUCLEOTIDE SEQUENCE [LARGE SCALE GENOMIC DNA]</scope>
    <source>
        <strain evidence="3">CGMCC 4.7152</strain>
    </source>
</reference>
<name>A0ABV9VUK2_9ACTN</name>
<keyword evidence="3" id="KW-1185">Reference proteome</keyword>
<dbReference type="Proteomes" id="UP001595912">
    <property type="component" value="Unassembled WGS sequence"/>
</dbReference>
<gene>
    <name evidence="2" type="ORF">ACFPIJ_16050</name>
</gene>
<protein>
    <recommendedName>
        <fullName evidence="4">Nucleoside-diphosphate sugar epimerase</fullName>
    </recommendedName>
</protein>
<evidence type="ECO:0008006" key="4">
    <source>
        <dbReference type="Google" id="ProtNLM"/>
    </source>
</evidence>
<evidence type="ECO:0000313" key="2">
    <source>
        <dbReference type="EMBL" id="MFC4999349.1"/>
    </source>
</evidence>
<dbReference type="RefSeq" id="WP_380115756.1">
    <property type="nucleotide sequence ID" value="NZ_JBHSIU010000018.1"/>
</dbReference>
<evidence type="ECO:0000313" key="3">
    <source>
        <dbReference type="Proteomes" id="UP001595912"/>
    </source>
</evidence>
<evidence type="ECO:0000256" key="1">
    <source>
        <dbReference type="SAM" id="MobiDB-lite"/>
    </source>
</evidence>